<organism evidence="2 3">
    <name type="scientific">Candidatus Promineifilum breve</name>
    <dbReference type="NCBI Taxonomy" id="1806508"/>
    <lineage>
        <taxon>Bacteria</taxon>
        <taxon>Bacillati</taxon>
        <taxon>Chloroflexota</taxon>
        <taxon>Ardenticatenia</taxon>
        <taxon>Candidatus Promineifilales</taxon>
        <taxon>Candidatus Promineifilaceae</taxon>
        <taxon>Candidatus Promineifilum</taxon>
    </lineage>
</organism>
<feature type="transmembrane region" description="Helical" evidence="1">
    <location>
        <begin position="198"/>
        <end position="219"/>
    </location>
</feature>
<dbReference type="AlphaFoldDB" id="A0A160T592"/>
<dbReference type="RefSeq" id="WP_157913191.1">
    <property type="nucleotide sequence ID" value="NZ_LN890655.1"/>
</dbReference>
<sequence>MTIFDLLDQLAFLRGMPSVVVLLGAAFVAVVAWDMRPAILGVFVHYLLAGLLFVDVLDPRLAVVYTLAGLFVSAMLLVTAWQVNWGRPPAGLSAEEMARLGLARSRRVGRFAVTNRAVVRLAAAVLAIVATVWVWRAPGLLPAVVPETAGYLEPAIVGLVALGLVGLTTSAEPLPSGIGLLLFLTGFALYYGLLDQSIAMTVALVVAQLTVALVVAYLAQARYLPVDILE</sequence>
<dbReference type="Proteomes" id="UP000215027">
    <property type="component" value="Chromosome I"/>
</dbReference>
<feature type="transmembrane region" description="Helical" evidence="1">
    <location>
        <begin position="174"/>
        <end position="192"/>
    </location>
</feature>
<name>A0A160T592_9CHLR</name>
<dbReference type="KEGG" id="pbf:CFX0092_A3084"/>
<keyword evidence="1" id="KW-1133">Transmembrane helix</keyword>
<feature type="transmembrane region" description="Helical" evidence="1">
    <location>
        <begin position="12"/>
        <end position="31"/>
    </location>
</feature>
<gene>
    <name evidence="2" type="ORF">CFX0092_A3084</name>
</gene>
<evidence type="ECO:0000313" key="2">
    <source>
        <dbReference type="EMBL" id="CUS04962.2"/>
    </source>
</evidence>
<feature type="transmembrane region" description="Helical" evidence="1">
    <location>
        <begin position="148"/>
        <end position="167"/>
    </location>
</feature>
<keyword evidence="3" id="KW-1185">Reference proteome</keyword>
<evidence type="ECO:0000256" key="1">
    <source>
        <dbReference type="SAM" id="Phobius"/>
    </source>
</evidence>
<keyword evidence="1" id="KW-0472">Membrane</keyword>
<evidence type="ECO:0000313" key="3">
    <source>
        <dbReference type="Proteomes" id="UP000215027"/>
    </source>
</evidence>
<feature type="transmembrane region" description="Helical" evidence="1">
    <location>
        <begin position="63"/>
        <end position="83"/>
    </location>
</feature>
<protein>
    <submittedName>
        <fullName evidence="2">Uncharacterized protein</fullName>
    </submittedName>
</protein>
<dbReference type="EMBL" id="LN890655">
    <property type="protein sequence ID" value="CUS04962.2"/>
    <property type="molecule type" value="Genomic_DNA"/>
</dbReference>
<feature type="transmembrane region" description="Helical" evidence="1">
    <location>
        <begin position="117"/>
        <end position="136"/>
    </location>
</feature>
<proteinExistence type="predicted"/>
<accession>A0A160T592</accession>
<reference evidence="2" key="1">
    <citation type="submission" date="2016-01" db="EMBL/GenBank/DDBJ databases">
        <authorList>
            <person name="Mcilroy J.S."/>
            <person name="Karst M S."/>
            <person name="Albertsen M."/>
        </authorList>
    </citation>
    <scope>NUCLEOTIDE SEQUENCE</scope>
    <source>
        <strain evidence="2">Cfx-K</strain>
    </source>
</reference>
<feature type="transmembrane region" description="Helical" evidence="1">
    <location>
        <begin position="38"/>
        <end position="57"/>
    </location>
</feature>
<keyword evidence="1" id="KW-0812">Transmembrane</keyword>